<feature type="chain" id="PRO_5047219729" description="Transporter" evidence="1">
    <location>
        <begin position="21"/>
        <end position="298"/>
    </location>
</feature>
<gene>
    <name evidence="2" type="ORF">SGQ83_08595</name>
</gene>
<sequence length="298" mass="33132">MKSKKIYLIVCMFFYVGIKAQGCSDAGVCSINNTYATDSIAKNAIEISTVFGAGESDVTYISPYVSYTRNFNKRWSGSAKITSSFASGSFGDRGSIGDAFLTAHYKTRSNKVYKWSYTAGLKIPFNSSNLKINDHPLPLDYQSSLGTFDFIGSVNLTYKKLDFISALQLPVININTNSYIAEYSGTTDFPTTNLFERKPDVLFRTTYTIETRNSKFSFKPNVLFIYHLGEDTYEDIYGVRQAIKGSEGLTINGNLISAYSFKGGSLELSLATPFVVRDVRPDGLTRKYTIGIGYKTTF</sequence>
<reference evidence="2 3" key="1">
    <citation type="submission" date="2023-11" db="EMBL/GenBank/DDBJ databases">
        <title>Unpublished Manusciprt.</title>
        <authorList>
            <person name="Saticioglu I.B."/>
            <person name="Ay H."/>
            <person name="Ajmi N."/>
            <person name="Altun S."/>
            <person name="Duman M."/>
        </authorList>
    </citation>
    <scope>NUCLEOTIDE SEQUENCE [LARGE SCALE GENOMIC DNA]</scope>
    <source>
        <strain evidence="2 3">Fl-318</strain>
    </source>
</reference>
<evidence type="ECO:0000313" key="3">
    <source>
        <dbReference type="Proteomes" id="UP001273350"/>
    </source>
</evidence>
<dbReference type="EMBL" id="JAWXVI010000004">
    <property type="protein sequence ID" value="MDX6189402.1"/>
    <property type="molecule type" value="Genomic_DNA"/>
</dbReference>
<accession>A0ABU4R9Z2</accession>
<keyword evidence="1" id="KW-0732">Signal</keyword>
<organism evidence="2 3">
    <name type="scientific">Flavobacterium cupriresistens</name>
    <dbReference type="NCBI Taxonomy" id="2893885"/>
    <lineage>
        <taxon>Bacteria</taxon>
        <taxon>Pseudomonadati</taxon>
        <taxon>Bacteroidota</taxon>
        <taxon>Flavobacteriia</taxon>
        <taxon>Flavobacteriales</taxon>
        <taxon>Flavobacteriaceae</taxon>
        <taxon>Flavobacterium</taxon>
    </lineage>
</organism>
<evidence type="ECO:0008006" key="4">
    <source>
        <dbReference type="Google" id="ProtNLM"/>
    </source>
</evidence>
<protein>
    <recommendedName>
        <fullName evidence="4">Transporter</fullName>
    </recommendedName>
</protein>
<evidence type="ECO:0000256" key="1">
    <source>
        <dbReference type="SAM" id="SignalP"/>
    </source>
</evidence>
<dbReference type="Proteomes" id="UP001273350">
    <property type="component" value="Unassembled WGS sequence"/>
</dbReference>
<proteinExistence type="predicted"/>
<evidence type="ECO:0000313" key="2">
    <source>
        <dbReference type="EMBL" id="MDX6189402.1"/>
    </source>
</evidence>
<comment type="caution">
    <text evidence="2">The sequence shown here is derived from an EMBL/GenBank/DDBJ whole genome shotgun (WGS) entry which is preliminary data.</text>
</comment>
<feature type="signal peptide" evidence="1">
    <location>
        <begin position="1"/>
        <end position="20"/>
    </location>
</feature>
<name>A0ABU4R9Z2_9FLAO</name>
<keyword evidence="3" id="KW-1185">Reference proteome</keyword>
<dbReference type="RefSeq" id="WP_230002086.1">
    <property type="nucleotide sequence ID" value="NZ_CP087134.1"/>
</dbReference>